<gene>
    <name evidence="9" type="ORF">H0E87_016190</name>
</gene>
<dbReference type="GO" id="GO:0005684">
    <property type="term" value="C:U2-type spliceosomal complex"/>
    <property type="evidence" value="ECO:0007669"/>
    <property type="project" value="TreeGrafter"/>
</dbReference>
<evidence type="ECO:0000313" key="10">
    <source>
        <dbReference type="Proteomes" id="UP000807159"/>
    </source>
</evidence>
<evidence type="ECO:0000256" key="7">
    <source>
        <dbReference type="SAM" id="MobiDB-lite"/>
    </source>
</evidence>
<dbReference type="Proteomes" id="UP000807159">
    <property type="component" value="Chromosome 8"/>
</dbReference>
<evidence type="ECO:0000256" key="3">
    <source>
        <dbReference type="ARBA" id="ARBA00022737"/>
    </source>
</evidence>
<feature type="region of interest" description="Disordered" evidence="7">
    <location>
        <begin position="1"/>
        <end position="26"/>
    </location>
</feature>
<evidence type="ECO:0000256" key="1">
    <source>
        <dbReference type="ARBA" id="ARBA00007747"/>
    </source>
</evidence>
<dbReference type="InterPro" id="IPR034393">
    <property type="entry name" value="TatSF1-like"/>
</dbReference>
<keyword evidence="3" id="KW-0677">Repeat</keyword>
<dbReference type="PANTHER" id="PTHR15608:SF0">
    <property type="entry name" value="HIV TAT-SPECIFIC FACTOR 1"/>
    <property type="match status" value="1"/>
</dbReference>
<dbReference type="PANTHER" id="PTHR15608">
    <property type="entry name" value="SPLICING FACTOR U2AF-ASSOCIATED PROTEIN 2"/>
    <property type="match status" value="1"/>
</dbReference>
<dbReference type="InterPro" id="IPR025640">
    <property type="entry name" value="GYF_2"/>
</dbReference>
<dbReference type="Pfam" id="PF00076">
    <property type="entry name" value="RRM_1"/>
    <property type="match status" value="2"/>
</dbReference>
<dbReference type="EMBL" id="JACEGQ020000008">
    <property type="protein sequence ID" value="KAH8501279.1"/>
    <property type="molecule type" value="Genomic_DNA"/>
</dbReference>
<keyword evidence="2" id="KW-0507">mRNA processing</keyword>
<dbReference type="InterPro" id="IPR003954">
    <property type="entry name" value="RRM_euk-type"/>
</dbReference>
<evidence type="ECO:0000313" key="9">
    <source>
        <dbReference type="EMBL" id="KAH8501279.1"/>
    </source>
</evidence>
<dbReference type="SUPFAM" id="SSF54928">
    <property type="entry name" value="RNA-binding domain, RBD"/>
    <property type="match status" value="2"/>
</dbReference>
<dbReference type="InterPro" id="IPR000504">
    <property type="entry name" value="RRM_dom"/>
</dbReference>
<feature type="region of interest" description="Disordered" evidence="7">
    <location>
        <begin position="189"/>
        <end position="212"/>
    </location>
</feature>
<dbReference type="Gene3D" id="3.30.70.330">
    <property type="match status" value="2"/>
</dbReference>
<evidence type="ECO:0000256" key="5">
    <source>
        <dbReference type="ARBA" id="ARBA00023187"/>
    </source>
</evidence>
<dbReference type="SMART" id="SM00360">
    <property type="entry name" value="RRM"/>
    <property type="match status" value="2"/>
</dbReference>
<dbReference type="GO" id="GO:0005686">
    <property type="term" value="C:U2 snRNP"/>
    <property type="evidence" value="ECO:0007669"/>
    <property type="project" value="TreeGrafter"/>
</dbReference>
<comment type="similarity">
    <text evidence="1">Belongs to the HTATSF1 family.</text>
</comment>
<evidence type="ECO:0000256" key="4">
    <source>
        <dbReference type="ARBA" id="ARBA00022884"/>
    </source>
</evidence>
<evidence type="ECO:0000256" key="6">
    <source>
        <dbReference type="PROSITE-ProRule" id="PRU00176"/>
    </source>
</evidence>
<sequence length="594" mass="66648">MSSMKDFAMDHQTQQQQPYSGAGNGHDGSYNRVAEIGWFILGEDQQQVGPYTFSELSEHFLNGYLVESTLVWSEGRSEWQPLSSFPEFTSGISQQGSDYSTAALAYNDKEVERLQEAREAELEFVGLRNGSHSSNERKAKHSTLGEDLLPPSFLILLVEAVLCYDLFAVSPNTDEDEFEKWKREVEEAEAEAERLKNGSLSGNTGDDFGIDDPDRVLSPPDGEDEFTDDDGTTYKWDGSLRAWVPQDNPLSVSGRFGVEEMTFHEQEEVFLNVNAADATLKEEFNVTDEVVGSQHNNKRKLHDKQADKKDEQAEKKEANKAPDSWFELKVNTHVYVTGLPDDVTAEEVVEVFSKCGIIKEDPETKKPRVKIYVDKETRRVKGDALVTYLKEPSVDLAVQILDGTPLRPGGTIPMSVSQAKFEQRGDKFISKQIDSKKKRKLKKVEDRILGWVAFTSDALHMADFMCLYPTGGRDDAKVSIPATVVLRHLFTLSEMRADESLGSELEVDVREECVKLGPIDSIKVCENNPHGVVLVRFKDRNDARRCIELMNGRWFGGRQIDASEDDGLINHASVRDLDEDAARLEQFGAELEAG</sequence>
<keyword evidence="4 6" id="KW-0694">RNA-binding</keyword>
<dbReference type="GO" id="GO:0003723">
    <property type="term" value="F:RNA binding"/>
    <property type="evidence" value="ECO:0007669"/>
    <property type="project" value="UniProtKB-UniRule"/>
</dbReference>
<dbReference type="FunFam" id="3.30.70.330:FF:000105">
    <property type="entry name" value="HIV Tat-specific factor 1 homolog"/>
    <property type="match status" value="1"/>
</dbReference>
<accession>A0A8T2Y896</accession>
<feature type="region of interest" description="Disordered" evidence="7">
    <location>
        <begin position="289"/>
        <end position="321"/>
    </location>
</feature>
<evidence type="ECO:0000259" key="8">
    <source>
        <dbReference type="PROSITE" id="PS50102"/>
    </source>
</evidence>
<proteinExistence type="inferred from homology"/>
<dbReference type="CDD" id="cd12285">
    <property type="entry name" value="RRM3_RBM39_like"/>
    <property type="match status" value="1"/>
</dbReference>
<comment type="caution">
    <text evidence="9">The sequence shown here is derived from an EMBL/GenBank/DDBJ whole genome shotgun (WGS) entry which is preliminary data.</text>
</comment>
<feature type="compositionally biased region" description="Basic and acidic residues" evidence="7">
    <location>
        <begin position="303"/>
        <end position="320"/>
    </location>
</feature>
<keyword evidence="10" id="KW-1185">Reference proteome</keyword>
<dbReference type="GO" id="GO:0000398">
    <property type="term" value="P:mRNA splicing, via spliceosome"/>
    <property type="evidence" value="ECO:0007669"/>
    <property type="project" value="InterPro"/>
</dbReference>
<keyword evidence="5" id="KW-0508">mRNA splicing</keyword>
<protein>
    <recommendedName>
        <fullName evidence="8">RRM domain-containing protein</fullName>
    </recommendedName>
</protein>
<feature type="domain" description="RRM" evidence="8">
    <location>
        <begin position="332"/>
        <end position="419"/>
    </location>
</feature>
<dbReference type="AlphaFoldDB" id="A0A8T2Y896"/>
<dbReference type="SMART" id="SM00361">
    <property type="entry name" value="RRM_1"/>
    <property type="match status" value="1"/>
</dbReference>
<reference evidence="9" key="1">
    <citation type="journal article" date="2021" name="J. Hered.">
        <title>Genome Assembly of Salicaceae Populus deltoides (Eastern Cottonwood) I-69 Based on Nanopore Sequencing and Hi-C Technologies.</title>
        <authorList>
            <person name="Bai S."/>
            <person name="Wu H."/>
            <person name="Zhang J."/>
            <person name="Pan Z."/>
            <person name="Zhao W."/>
            <person name="Li Z."/>
            <person name="Tong C."/>
        </authorList>
    </citation>
    <scope>NUCLEOTIDE SEQUENCE</scope>
    <source>
        <tissue evidence="9">Leaf</tissue>
    </source>
</reference>
<evidence type="ECO:0000256" key="2">
    <source>
        <dbReference type="ARBA" id="ARBA00022664"/>
    </source>
</evidence>
<dbReference type="Pfam" id="PF14237">
    <property type="entry name" value="GYF_2"/>
    <property type="match status" value="1"/>
</dbReference>
<name>A0A8T2Y896_POPDE</name>
<dbReference type="InterPro" id="IPR012677">
    <property type="entry name" value="Nucleotide-bd_a/b_plait_sf"/>
</dbReference>
<dbReference type="InterPro" id="IPR034392">
    <property type="entry name" value="TatSF1-like_RRM1"/>
</dbReference>
<organism evidence="9 10">
    <name type="scientific">Populus deltoides</name>
    <name type="common">Eastern poplar</name>
    <name type="synonym">Eastern cottonwood</name>
    <dbReference type="NCBI Taxonomy" id="3696"/>
    <lineage>
        <taxon>Eukaryota</taxon>
        <taxon>Viridiplantae</taxon>
        <taxon>Streptophyta</taxon>
        <taxon>Embryophyta</taxon>
        <taxon>Tracheophyta</taxon>
        <taxon>Spermatophyta</taxon>
        <taxon>Magnoliopsida</taxon>
        <taxon>eudicotyledons</taxon>
        <taxon>Gunneridae</taxon>
        <taxon>Pentapetalae</taxon>
        <taxon>rosids</taxon>
        <taxon>fabids</taxon>
        <taxon>Malpighiales</taxon>
        <taxon>Salicaceae</taxon>
        <taxon>Saliceae</taxon>
        <taxon>Populus</taxon>
    </lineage>
</organism>
<feature type="domain" description="RRM" evidence="8">
    <location>
        <begin position="482"/>
        <end position="567"/>
    </location>
</feature>
<dbReference type="FunFam" id="3.30.70.330:FF:000329">
    <property type="entry name" value="splicing factor U2AF-associated protein 2"/>
    <property type="match status" value="1"/>
</dbReference>
<dbReference type="CDD" id="cd12281">
    <property type="entry name" value="RRM1_TatSF1_like"/>
    <property type="match status" value="1"/>
</dbReference>
<dbReference type="InterPro" id="IPR035979">
    <property type="entry name" value="RBD_domain_sf"/>
</dbReference>
<dbReference type="PROSITE" id="PS50102">
    <property type="entry name" value="RRM"/>
    <property type="match status" value="2"/>
</dbReference>